<evidence type="ECO:0000256" key="1">
    <source>
        <dbReference type="SAM" id="Phobius"/>
    </source>
</evidence>
<keyword evidence="3" id="KW-1185">Reference proteome</keyword>
<keyword evidence="1" id="KW-1133">Transmembrane helix</keyword>
<gene>
    <name evidence="2" type="ORF">BDV39DRAFT_144309</name>
</gene>
<protein>
    <submittedName>
        <fullName evidence="2">Uncharacterized protein</fullName>
    </submittedName>
</protein>
<dbReference type="EMBL" id="ML741836">
    <property type="protein sequence ID" value="KAE8323015.1"/>
    <property type="molecule type" value="Genomic_DNA"/>
</dbReference>
<feature type="transmembrane region" description="Helical" evidence="1">
    <location>
        <begin position="95"/>
        <end position="122"/>
    </location>
</feature>
<sequence>MHTNTACFPWAPVAVRTDLRAKVLVGKGKKSGAAVESVCGLDFRRDIHTSARVSLVQNHGRVPWMDDISDGGQGPPPRKKLLTWKSRFSPIRNQIVSIGWFLGVLSVLLSLAFLVVCLVWGFDEVIAGHEVGGVKSWDDEASLVLPPLGK</sequence>
<keyword evidence="1" id="KW-0472">Membrane</keyword>
<keyword evidence="1" id="KW-0812">Transmembrane</keyword>
<dbReference type="Proteomes" id="UP000325945">
    <property type="component" value="Unassembled WGS sequence"/>
</dbReference>
<name>A0A5N6WQ47_9EURO</name>
<evidence type="ECO:0000313" key="2">
    <source>
        <dbReference type="EMBL" id="KAE8323015.1"/>
    </source>
</evidence>
<evidence type="ECO:0000313" key="3">
    <source>
        <dbReference type="Proteomes" id="UP000325945"/>
    </source>
</evidence>
<dbReference type="AlphaFoldDB" id="A0A5N6WQ47"/>
<accession>A0A5N6WQ47</accession>
<proteinExistence type="predicted"/>
<reference evidence="3" key="1">
    <citation type="submission" date="2019-04" db="EMBL/GenBank/DDBJ databases">
        <title>Friends and foes A comparative genomics studyof 23 Aspergillus species from section Flavi.</title>
        <authorList>
            <consortium name="DOE Joint Genome Institute"/>
            <person name="Kjaerbolling I."/>
            <person name="Vesth T."/>
            <person name="Frisvad J.C."/>
            <person name="Nybo J.L."/>
            <person name="Theobald S."/>
            <person name="Kildgaard S."/>
            <person name="Isbrandt T."/>
            <person name="Kuo A."/>
            <person name="Sato A."/>
            <person name="Lyhne E.K."/>
            <person name="Kogle M.E."/>
            <person name="Wiebenga A."/>
            <person name="Kun R.S."/>
            <person name="Lubbers R.J."/>
            <person name="Makela M.R."/>
            <person name="Barry K."/>
            <person name="Chovatia M."/>
            <person name="Clum A."/>
            <person name="Daum C."/>
            <person name="Haridas S."/>
            <person name="He G."/>
            <person name="LaButti K."/>
            <person name="Lipzen A."/>
            <person name="Mondo S."/>
            <person name="Riley R."/>
            <person name="Salamov A."/>
            <person name="Simmons B.A."/>
            <person name="Magnuson J.K."/>
            <person name="Henrissat B."/>
            <person name="Mortensen U.H."/>
            <person name="Larsen T.O."/>
            <person name="Devries R.P."/>
            <person name="Grigoriev I.V."/>
            <person name="Machida M."/>
            <person name="Baker S.E."/>
            <person name="Andersen M.R."/>
        </authorList>
    </citation>
    <scope>NUCLEOTIDE SEQUENCE [LARGE SCALE GENOMIC DNA]</scope>
    <source>
        <strain evidence="3">CBS 130017</strain>
    </source>
</reference>
<organism evidence="2 3">
    <name type="scientific">Aspergillus sergii</name>
    <dbReference type="NCBI Taxonomy" id="1034303"/>
    <lineage>
        <taxon>Eukaryota</taxon>
        <taxon>Fungi</taxon>
        <taxon>Dikarya</taxon>
        <taxon>Ascomycota</taxon>
        <taxon>Pezizomycotina</taxon>
        <taxon>Eurotiomycetes</taxon>
        <taxon>Eurotiomycetidae</taxon>
        <taxon>Eurotiales</taxon>
        <taxon>Aspergillaceae</taxon>
        <taxon>Aspergillus</taxon>
        <taxon>Aspergillus subgen. Circumdati</taxon>
    </lineage>
</organism>